<organism evidence="1 2">
    <name type="scientific">Steinernema carpocapsae</name>
    <name type="common">Entomopathogenic nematode</name>
    <dbReference type="NCBI Taxonomy" id="34508"/>
    <lineage>
        <taxon>Eukaryota</taxon>
        <taxon>Metazoa</taxon>
        <taxon>Ecdysozoa</taxon>
        <taxon>Nematoda</taxon>
        <taxon>Chromadorea</taxon>
        <taxon>Rhabditida</taxon>
        <taxon>Tylenchina</taxon>
        <taxon>Panagrolaimomorpha</taxon>
        <taxon>Strongyloidoidea</taxon>
        <taxon>Steinernematidae</taxon>
        <taxon>Steinernema</taxon>
    </lineage>
</organism>
<proteinExistence type="predicted"/>
<dbReference type="AlphaFoldDB" id="A0A4U5NI14"/>
<evidence type="ECO:0000313" key="2">
    <source>
        <dbReference type="Proteomes" id="UP000298663"/>
    </source>
</evidence>
<reference evidence="1 2" key="1">
    <citation type="journal article" date="2015" name="Genome Biol.">
        <title>Comparative genomics of Steinernema reveals deeply conserved gene regulatory networks.</title>
        <authorList>
            <person name="Dillman A.R."/>
            <person name="Macchietto M."/>
            <person name="Porter C.F."/>
            <person name="Rogers A."/>
            <person name="Williams B."/>
            <person name="Antoshechkin I."/>
            <person name="Lee M.M."/>
            <person name="Goodwin Z."/>
            <person name="Lu X."/>
            <person name="Lewis E.E."/>
            <person name="Goodrich-Blair H."/>
            <person name="Stock S.P."/>
            <person name="Adams B.J."/>
            <person name="Sternberg P.W."/>
            <person name="Mortazavi A."/>
        </authorList>
    </citation>
    <scope>NUCLEOTIDE SEQUENCE [LARGE SCALE GENOMIC DNA]</scope>
    <source>
        <strain evidence="1 2">ALL</strain>
    </source>
</reference>
<gene>
    <name evidence="1" type="ORF">L596_016419</name>
</gene>
<evidence type="ECO:0000313" key="1">
    <source>
        <dbReference type="EMBL" id="TKR82738.1"/>
    </source>
</evidence>
<sequence>MTNTREPSLPLPLLPTLLSFDHSALPLPVPTSPGLFSTSPTLTRRALRSAPLRILSISQCHFRLQLAASIP</sequence>
<dbReference type="Proteomes" id="UP000298663">
    <property type="component" value="Unassembled WGS sequence"/>
</dbReference>
<comment type="caution">
    <text evidence="1">The sequence shown here is derived from an EMBL/GenBank/DDBJ whole genome shotgun (WGS) entry which is preliminary data.</text>
</comment>
<protein>
    <submittedName>
        <fullName evidence="1">Uncharacterized protein</fullName>
    </submittedName>
</protein>
<keyword evidence="2" id="KW-1185">Reference proteome</keyword>
<reference evidence="1 2" key="2">
    <citation type="journal article" date="2019" name="G3 (Bethesda)">
        <title>Hybrid Assembly of the Genome of the Entomopathogenic Nematode Steinernema carpocapsae Identifies the X-Chromosome.</title>
        <authorList>
            <person name="Serra L."/>
            <person name="Macchietto M."/>
            <person name="Macias-Munoz A."/>
            <person name="McGill C.J."/>
            <person name="Rodriguez I.M."/>
            <person name="Rodriguez B."/>
            <person name="Murad R."/>
            <person name="Mortazavi A."/>
        </authorList>
    </citation>
    <scope>NUCLEOTIDE SEQUENCE [LARGE SCALE GENOMIC DNA]</scope>
    <source>
        <strain evidence="1 2">ALL</strain>
    </source>
</reference>
<accession>A0A4U5NI14</accession>
<name>A0A4U5NI14_STECR</name>
<dbReference type="EMBL" id="AZBU02000004">
    <property type="protein sequence ID" value="TKR82738.1"/>
    <property type="molecule type" value="Genomic_DNA"/>
</dbReference>